<dbReference type="InterPro" id="IPR058240">
    <property type="entry name" value="rSAM_sf"/>
</dbReference>
<evidence type="ECO:0000256" key="1">
    <source>
        <dbReference type="ARBA" id="ARBA00001966"/>
    </source>
</evidence>
<keyword evidence="6" id="KW-0411">Iron-sulfur</keyword>
<keyword evidence="3" id="KW-0949">S-adenosyl-L-methionine</keyword>
<dbReference type="Proteomes" id="UP001637996">
    <property type="component" value="Unassembled WGS sequence"/>
</dbReference>
<keyword evidence="9" id="KW-1185">Reference proteome</keyword>
<evidence type="ECO:0000256" key="2">
    <source>
        <dbReference type="ARBA" id="ARBA00022485"/>
    </source>
</evidence>
<keyword evidence="5" id="KW-0408">Iron</keyword>
<dbReference type="Gene3D" id="3.80.30.20">
    <property type="entry name" value="tm_1862 like domain"/>
    <property type="match status" value="1"/>
</dbReference>
<reference evidence="8 9" key="1">
    <citation type="journal article" date="2025" name="Anaerobe">
        <title>Description of Anaerococcus kampingiae sp. nov., Anaerococcus groningensis sp. nov., Anaerococcus martiniensis sp. nov., and Anaerococcus cruorum sp. nov., isolated from human clinical specimens.</title>
        <authorList>
            <person name="Boiten K.E."/>
            <person name="Meijer J."/>
            <person name="van Wezel E.M."/>
            <person name="Veloo A.C.M."/>
        </authorList>
    </citation>
    <scope>NUCLEOTIDE SEQUENCE [LARGE SCALE GENOMIC DNA]</scope>
    <source>
        <strain evidence="8 9">ENR0831</strain>
    </source>
</reference>
<sequence>MTKKEYIIPIFIPFLGCPHDCAFCNQIKITNYKDKMDPSKVIGEIEKNLEYFPDNDNIKEIAFFGGSFTGLDKDVMVGYLEIARKYKEKGIIDRIRLSTRPDYINNSILDTLKKYQVDIIELGIQSLDQKVLDANERGHSVKASYKASKMIKDYGFTLGHQIMPGLFNDTFDKTIDTVIKSIKIGPDIVRIYPTLVIKDTKLEMLYNAGIYKPLTIDEAIRISADAAMLYKFAGINIIRIGLQPTENINEGADVVAGPFHPAFRQLVEAEIYKKYLEDIINNNHIEDEFTIYANNRNISLIAGNNKANKKYFYDKHKVNLKFQSSDTEYIIYKDNKLEFNIEYFIDNYVRKNYGGDLLLD</sequence>
<dbReference type="SFLD" id="SFLDG01082">
    <property type="entry name" value="B12-binding_domain_containing"/>
    <property type="match status" value="1"/>
</dbReference>
<dbReference type="Pfam" id="PF04055">
    <property type="entry name" value="Radical_SAM"/>
    <property type="match status" value="1"/>
</dbReference>
<feature type="domain" description="Radical SAM core" evidence="7">
    <location>
        <begin position="1"/>
        <end position="229"/>
    </location>
</feature>
<evidence type="ECO:0000256" key="3">
    <source>
        <dbReference type="ARBA" id="ARBA00022691"/>
    </source>
</evidence>
<comment type="caution">
    <text evidence="8">The sequence shown here is derived from an EMBL/GenBank/DDBJ whole genome shotgun (WGS) entry which is preliminary data.</text>
</comment>
<dbReference type="SUPFAM" id="SSF102114">
    <property type="entry name" value="Radical SAM enzymes"/>
    <property type="match status" value="1"/>
</dbReference>
<evidence type="ECO:0000256" key="6">
    <source>
        <dbReference type="ARBA" id="ARBA00023014"/>
    </source>
</evidence>
<evidence type="ECO:0000313" key="8">
    <source>
        <dbReference type="EMBL" id="MFO3665094.1"/>
    </source>
</evidence>
<evidence type="ECO:0000259" key="7">
    <source>
        <dbReference type="PROSITE" id="PS51918"/>
    </source>
</evidence>
<dbReference type="SMART" id="SM00729">
    <property type="entry name" value="Elp3"/>
    <property type="match status" value="1"/>
</dbReference>
<proteinExistence type="predicted"/>
<dbReference type="PANTHER" id="PTHR11135">
    <property type="entry name" value="HISTONE ACETYLTRANSFERASE-RELATED"/>
    <property type="match status" value="1"/>
</dbReference>
<dbReference type="EMBL" id="JBGMEI010000002">
    <property type="protein sequence ID" value="MFO3665094.1"/>
    <property type="molecule type" value="Genomic_DNA"/>
</dbReference>
<dbReference type="InterPro" id="IPR039661">
    <property type="entry name" value="ELP3"/>
</dbReference>
<gene>
    <name evidence="8" type="ORF">ACCQ41_02340</name>
</gene>
<dbReference type="PROSITE" id="PS51918">
    <property type="entry name" value="RADICAL_SAM"/>
    <property type="match status" value="1"/>
</dbReference>
<keyword evidence="4" id="KW-0479">Metal-binding</keyword>
<evidence type="ECO:0000256" key="4">
    <source>
        <dbReference type="ARBA" id="ARBA00022723"/>
    </source>
</evidence>
<evidence type="ECO:0000313" key="9">
    <source>
        <dbReference type="Proteomes" id="UP001637996"/>
    </source>
</evidence>
<organism evidence="8 9">
    <name type="scientific">Anaerococcus martiniensis</name>
    <dbReference type="NCBI Taxonomy" id="3115615"/>
    <lineage>
        <taxon>Bacteria</taxon>
        <taxon>Bacillati</taxon>
        <taxon>Bacillota</taxon>
        <taxon>Tissierellia</taxon>
        <taxon>Tissierellales</taxon>
        <taxon>Peptoniphilaceae</taxon>
        <taxon>Anaerococcus</taxon>
    </lineage>
</organism>
<dbReference type="InterPro" id="IPR006638">
    <property type="entry name" value="Elp3/MiaA/NifB-like_rSAM"/>
</dbReference>
<dbReference type="Pfam" id="PF16199">
    <property type="entry name" value="Radical_SAM_C"/>
    <property type="match status" value="1"/>
</dbReference>
<comment type="cofactor">
    <cofactor evidence="1">
        <name>[4Fe-4S] cluster</name>
        <dbReference type="ChEBI" id="CHEBI:49883"/>
    </cofactor>
</comment>
<dbReference type="CDD" id="cd01335">
    <property type="entry name" value="Radical_SAM"/>
    <property type="match status" value="1"/>
</dbReference>
<protein>
    <submittedName>
        <fullName evidence="8">Elongator complex protein 3</fullName>
    </submittedName>
</protein>
<dbReference type="InterPro" id="IPR023404">
    <property type="entry name" value="rSAM_horseshoe"/>
</dbReference>
<keyword evidence="2" id="KW-0004">4Fe-4S</keyword>
<dbReference type="SFLD" id="SFLDS00029">
    <property type="entry name" value="Radical_SAM"/>
    <property type="match status" value="1"/>
</dbReference>
<name>A0ABW9M779_9FIRM</name>
<evidence type="ECO:0000256" key="5">
    <source>
        <dbReference type="ARBA" id="ARBA00023004"/>
    </source>
</evidence>
<dbReference type="RefSeq" id="WP_410030817.1">
    <property type="nucleotide sequence ID" value="NZ_JBGMEI010000002.1"/>
</dbReference>
<dbReference type="SFLD" id="SFLDG01086">
    <property type="entry name" value="elongater_protein-like"/>
    <property type="match status" value="1"/>
</dbReference>
<dbReference type="InterPro" id="IPR007197">
    <property type="entry name" value="rSAM"/>
</dbReference>
<accession>A0ABW9M779</accession>
<dbReference type="InterPro" id="IPR032432">
    <property type="entry name" value="Radical_SAM_C"/>
</dbReference>
<dbReference type="PANTHER" id="PTHR11135:SF0">
    <property type="entry name" value="ELONGATOR COMPLEX PROTEIN 3"/>
    <property type="match status" value="1"/>
</dbReference>